<proteinExistence type="predicted"/>
<feature type="compositionally biased region" description="Basic and acidic residues" evidence="1">
    <location>
        <begin position="1"/>
        <end position="10"/>
    </location>
</feature>
<comment type="caution">
    <text evidence="2">The sequence shown here is derived from an EMBL/GenBank/DDBJ whole genome shotgun (WGS) entry which is preliminary data.</text>
</comment>
<evidence type="ECO:0000256" key="1">
    <source>
        <dbReference type="SAM" id="MobiDB-lite"/>
    </source>
</evidence>
<gene>
    <name evidence="2" type="ORF">FHS02_005940</name>
</gene>
<accession>A0A7W5HDW1</accession>
<sequence length="47" mass="5462">MGIPNKEDPKRKQRQSRCFPAPEGTSEEFNSLNSLMRYIAHYASRYG</sequence>
<dbReference type="AlphaFoldDB" id="A0A7W5HDW1"/>
<evidence type="ECO:0000313" key="3">
    <source>
        <dbReference type="Proteomes" id="UP000584325"/>
    </source>
</evidence>
<dbReference type="Proteomes" id="UP000584325">
    <property type="component" value="Unassembled WGS sequence"/>
</dbReference>
<evidence type="ECO:0000313" key="2">
    <source>
        <dbReference type="EMBL" id="MBB3225070.1"/>
    </source>
</evidence>
<dbReference type="EMBL" id="JACHXS010000016">
    <property type="protein sequence ID" value="MBB3225070.1"/>
    <property type="molecule type" value="Genomic_DNA"/>
</dbReference>
<organism evidence="2 3">
    <name type="scientific">Pseudoduganella umbonata</name>
    <dbReference type="NCBI Taxonomy" id="864828"/>
    <lineage>
        <taxon>Bacteria</taxon>
        <taxon>Pseudomonadati</taxon>
        <taxon>Pseudomonadota</taxon>
        <taxon>Betaproteobacteria</taxon>
        <taxon>Burkholderiales</taxon>
        <taxon>Oxalobacteraceae</taxon>
        <taxon>Telluria group</taxon>
        <taxon>Pseudoduganella</taxon>
    </lineage>
</organism>
<protein>
    <submittedName>
        <fullName evidence="2">Uncharacterized protein</fullName>
    </submittedName>
</protein>
<feature type="region of interest" description="Disordered" evidence="1">
    <location>
        <begin position="1"/>
        <end position="26"/>
    </location>
</feature>
<name>A0A7W5HDW1_9BURK</name>
<reference evidence="2 3" key="1">
    <citation type="submission" date="2020-08" db="EMBL/GenBank/DDBJ databases">
        <title>Genomic Encyclopedia of Type Strains, Phase III (KMG-III): the genomes of soil and plant-associated and newly described type strains.</title>
        <authorList>
            <person name="Whitman W."/>
        </authorList>
    </citation>
    <scope>NUCLEOTIDE SEQUENCE [LARGE SCALE GENOMIC DNA]</scope>
    <source>
        <strain evidence="2 3">CECT 7753</strain>
    </source>
</reference>